<gene>
    <name evidence="2" type="ORF">BJ508DRAFT_321324</name>
</gene>
<evidence type="ECO:0000256" key="1">
    <source>
        <dbReference type="SAM" id="MobiDB-lite"/>
    </source>
</evidence>
<feature type="region of interest" description="Disordered" evidence="1">
    <location>
        <begin position="170"/>
        <end position="202"/>
    </location>
</feature>
<dbReference type="Proteomes" id="UP000275078">
    <property type="component" value="Unassembled WGS sequence"/>
</dbReference>
<feature type="region of interest" description="Disordered" evidence="1">
    <location>
        <begin position="1"/>
        <end position="27"/>
    </location>
</feature>
<dbReference type="InterPro" id="IPR013083">
    <property type="entry name" value="Znf_RING/FYVE/PHD"/>
</dbReference>
<feature type="region of interest" description="Disordered" evidence="1">
    <location>
        <begin position="243"/>
        <end position="279"/>
    </location>
</feature>
<reference evidence="2 3" key="1">
    <citation type="journal article" date="2018" name="Nat. Ecol. Evol.">
        <title>Pezizomycetes genomes reveal the molecular basis of ectomycorrhizal truffle lifestyle.</title>
        <authorList>
            <person name="Murat C."/>
            <person name="Payen T."/>
            <person name="Noel B."/>
            <person name="Kuo A."/>
            <person name="Morin E."/>
            <person name="Chen J."/>
            <person name="Kohler A."/>
            <person name="Krizsan K."/>
            <person name="Balestrini R."/>
            <person name="Da Silva C."/>
            <person name="Montanini B."/>
            <person name="Hainaut M."/>
            <person name="Levati E."/>
            <person name="Barry K.W."/>
            <person name="Belfiori B."/>
            <person name="Cichocki N."/>
            <person name="Clum A."/>
            <person name="Dockter R.B."/>
            <person name="Fauchery L."/>
            <person name="Guy J."/>
            <person name="Iotti M."/>
            <person name="Le Tacon F."/>
            <person name="Lindquist E.A."/>
            <person name="Lipzen A."/>
            <person name="Malagnac F."/>
            <person name="Mello A."/>
            <person name="Molinier V."/>
            <person name="Miyauchi S."/>
            <person name="Poulain J."/>
            <person name="Riccioni C."/>
            <person name="Rubini A."/>
            <person name="Sitrit Y."/>
            <person name="Splivallo R."/>
            <person name="Traeger S."/>
            <person name="Wang M."/>
            <person name="Zifcakova L."/>
            <person name="Wipf D."/>
            <person name="Zambonelli A."/>
            <person name="Paolocci F."/>
            <person name="Nowrousian M."/>
            <person name="Ottonello S."/>
            <person name="Baldrian P."/>
            <person name="Spatafora J.W."/>
            <person name="Henrissat B."/>
            <person name="Nagy L.G."/>
            <person name="Aury J.M."/>
            <person name="Wincker P."/>
            <person name="Grigoriev I.V."/>
            <person name="Bonfante P."/>
            <person name="Martin F.M."/>
        </authorList>
    </citation>
    <scope>NUCLEOTIDE SEQUENCE [LARGE SCALE GENOMIC DNA]</scope>
    <source>
        <strain evidence="2 3">RN42</strain>
    </source>
</reference>
<feature type="compositionally biased region" description="Basic residues" evidence="1">
    <location>
        <begin position="170"/>
        <end position="192"/>
    </location>
</feature>
<dbReference type="EMBL" id="ML119648">
    <property type="protein sequence ID" value="RPA86737.1"/>
    <property type="molecule type" value="Genomic_DNA"/>
</dbReference>
<protein>
    <submittedName>
        <fullName evidence="2">Uncharacterized protein</fullName>
    </submittedName>
</protein>
<organism evidence="2 3">
    <name type="scientific">Ascobolus immersus RN42</name>
    <dbReference type="NCBI Taxonomy" id="1160509"/>
    <lineage>
        <taxon>Eukaryota</taxon>
        <taxon>Fungi</taxon>
        <taxon>Dikarya</taxon>
        <taxon>Ascomycota</taxon>
        <taxon>Pezizomycotina</taxon>
        <taxon>Pezizomycetes</taxon>
        <taxon>Pezizales</taxon>
        <taxon>Ascobolaceae</taxon>
        <taxon>Ascobolus</taxon>
    </lineage>
</organism>
<dbReference type="Gene3D" id="3.30.40.10">
    <property type="entry name" value="Zinc/RING finger domain, C3HC4 (zinc finger)"/>
    <property type="match status" value="1"/>
</dbReference>
<feature type="compositionally biased region" description="Basic and acidic residues" evidence="1">
    <location>
        <begin position="309"/>
        <end position="320"/>
    </location>
</feature>
<feature type="compositionally biased region" description="Polar residues" evidence="1">
    <location>
        <begin position="1"/>
        <end position="23"/>
    </location>
</feature>
<dbReference type="AlphaFoldDB" id="A0A3N4IMU7"/>
<accession>A0A3N4IMU7</accession>
<name>A0A3N4IMU7_ASCIM</name>
<keyword evidence="3" id="KW-1185">Reference proteome</keyword>
<feature type="region of interest" description="Disordered" evidence="1">
    <location>
        <begin position="308"/>
        <end position="340"/>
    </location>
</feature>
<proteinExistence type="predicted"/>
<dbReference type="OrthoDB" id="5370011at2759"/>
<evidence type="ECO:0000313" key="2">
    <source>
        <dbReference type="EMBL" id="RPA86737.1"/>
    </source>
</evidence>
<feature type="compositionally biased region" description="Basic residues" evidence="1">
    <location>
        <begin position="243"/>
        <end position="253"/>
    </location>
</feature>
<evidence type="ECO:0000313" key="3">
    <source>
        <dbReference type="Proteomes" id="UP000275078"/>
    </source>
</evidence>
<sequence>MSSAAATTTKEPVPSVTSGSSSDKALRRARGLLNKVLSIKSSKGKNRASISSVTEIAGKKEETAAAPVTIKTEEVKETKSASVVPKNAPPKPPVLSSAERAKALFAKHGLEVNPSDWGFTSAPPKCERVHKEIRMRVHRNCHRCGTSFGADKTCSKCQHRRCKTCPRFPAKKPKDKNRAGHGKGGERKHRHKNELTIPSRTGGQDLVRRPIRMRVRRTCHHCQTQFPAKVKVCETCKHKRCRKCPRDPHKKNKPPGYYDHQDPEDDCDVFPPGRPRRTYKKPRRRVHWTCTKCNSTFKETRICQTCGSSRKEFGKRDPPKKPKKGTAVTGLEEALSKATI</sequence>